<organism evidence="6 7">
    <name type="scientific">Cyphellophora europaea (strain CBS 101466)</name>
    <name type="common">Phialophora europaea</name>
    <dbReference type="NCBI Taxonomy" id="1220924"/>
    <lineage>
        <taxon>Eukaryota</taxon>
        <taxon>Fungi</taxon>
        <taxon>Dikarya</taxon>
        <taxon>Ascomycota</taxon>
        <taxon>Pezizomycotina</taxon>
        <taxon>Eurotiomycetes</taxon>
        <taxon>Chaetothyriomycetidae</taxon>
        <taxon>Chaetothyriales</taxon>
        <taxon>Cyphellophoraceae</taxon>
        <taxon>Cyphellophora</taxon>
    </lineage>
</organism>
<evidence type="ECO:0000256" key="4">
    <source>
        <dbReference type="ARBA" id="ARBA00022884"/>
    </source>
</evidence>
<dbReference type="GO" id="GO:0071034">
    <property type="term" value="P:CUT catabolic process"/>
    <property type="evidence" value="ECO:0007669"/>
    <property type="project" value="TreeGrafter"/>
</dbReference>
<gene>
    <name evidence="6" type="ORF">HMPREF1541_00770</name>
</gene>
<dbReference type="GO" id="GO:0034475">
    <property type="term" value="P:U4 snRNA 3'-end processing"/>
    <property type="evidence" value="ECO:0007669"/>
    <property type="project" value="TreeGrafter"/>
</dbReference>
<dbReference type="OrthoDB" id="340500at2759"/>
<reference evidence="6 7" key="1">
    <citation type="submission" date="2013-03" db="EMBL/GenBank/DDBJ databases">
        <title>The Genome Sequence of Phialophora europaea CBS 101466.</title>
        <authorList>
            <consortium name="The Broad Institute Genomics Platform"/>
            <person name="Cuomo C."/>
            <person name="de Hoog S."/>
            <person name="Gorbushina A."/>
            <person name="Walker B."/>
            <person name="Young S.K."/>
            <person name="Zeng Q."/>
            <person name="Gargeya S."/>
            <person name="Fitzgerald M."/>
            <person name="Haas B."/>
            <person name="Abouelleil A."/>
            <person name="Allen A.W."/>
            <person name="Alvarado L."/>
            <person name="Arachchi H.M."/>
            <person name="Berlin A.M."/>
            <person name="Chapman S.B."/>
            <person name="Gainer-Dewar J."/>
            <person name="Goldberg J."/>
            <person name="Griggs A."/>
            <person name="Gujja S."/>
            <person name="Hansen M."/>
            <person name="Howarth C."/>
            <person name="Imamovic A."/>
            <person name="Ireland A."/>
            <person name="Larimer J."/>
            <person name="McCowan C."/>
            <person name="Murphy C."/>
            <person name="Pearson M."/>
            <person name="Poon T.W."/>
            <person name="Priest M."/>
            <person name="Roberts A."/>
            <person name="Saif S."/>
            <person name="Shea T."/>
            <person name="Sisk P."/>
            <person name="Sykes S."/>
            <person name="Wortman J."/>
            <person name="Nusbaum C."/>
            <person name="Birren B."/>
        </authorList>
    </citation>
    <scope>NUCLEOTIDE SEQUENCE [LARGE SCALE GENOMIC DNA]</scope>
    <source>
        <strain evidence="6 7">CBS 101466</strain>
    </source>
</reference>
<dbReference type="InParanoid" id="W2SFA1"/>
<proteinExistence type="predicted"/>
<dbReference type="STRING" id="1220924.W2SFA1"/>
<evidence type="ECO:0000259" key="5">
    <source>
        <dbReference type="Pfam" id="PF15985"/>
    </source>
</evidence>
<dbReference type="GO" id="GO:0003723">
    <property type="term" value="F:RNA binding"/>
    <property type="evidence" value="ECO:0007669"/>
    <property type="project" value="UniProtKB-KW"/>
</dbReference>
<dbReference type="FunFam" id="2.40.50.140:FF:000127">
    <property type="entry name" value="Exosome complex component RRP40"/>
    <property type="match status" value="1"/>
</dbReference>
<dbReference type="GO" id="GO:0000467">
    <property type="term" value="P:exonucleolytic trimming to generate mature 3'-end of 5.8S rRNA from tricistronic rRNA transcript (SSU-rRNA, 5.8S rRNA, LSU-rRNA)"/>
    <property type="evidence" value="ECO:0007669"/>
    <property type="project" value="TreeGrafter"/>
</dbReference>
<dbReference type="InterPro" id="IPR026699">
    <property type="entry name" value="Exosome_RNA_bind1/RRP40/RRP4"/>
</dbReference>
<dbReference type="SUPFAM" id="SSF54791">
    <property type="entry name" value="Eukaryotic type KH-domain (KH-domain type I)"/>
    <property type="match status" value="1"/>
</dbReference>
<dbReference type="PANTHER" id="PTHR21321">
    <property type="entry name" value="PNAS-3 RELATED"/>
    <property type="match status" value="1"/>
</dbReference>
<name>W2SFA1_CYPE1</name>
<evidence type="ECO:0000256" key="1">
    <source>
        <dbReference type="ARBA" id="ARBA00004123"/>
    </source>
</evidence>
<keyword evidence="2" id="KW-0963">Cytoplasm</keyword>
<protein>
    <recommendedName>
        <fullName evidence="5">K Homology domain-containing protein</fullName>
    </recommendedName>
</protein>
<dbReference type="Pfam" id="PF21262">
    <property type="entry name" value="RRP40_S1"/>
    <property type="match status" value="1"/>
</dbReference>
<evidence type="ECO:0000313" key="6">
    <source>
        <dbReference type="EMBL" id="ETN46584.1"/>
    </source>
</evidence>
<dbReference type="GO" id="GO:0000176">
    <property type="term" value="C:nuclear exosome (RNase complex)"/>
    <property type="evidence" value="ECO:0007669"/>
    <property type="project" value="TreeGrafter"/>
</dbReference>
<feature type="domain" description="K Homology" evidence="5">
    <location>
        <begin position="156"/>
        <end position="205"/>
    </location>
</feature>
<sequence length="244" mass="27083">MESPQIFLPGDLVPSKLLPNAQKRKIGHGLYQEPGSEDHKCSVAGPLEVDYRKKAAYIKTPRARYVPKVGDLVIAQVRGQSQEYFHLYLSSNGHQAILHQLNFEGATKKTRPKLENNDLVYAKIIFVQKNMDIEISCVNPQTGKAEPDGLGPITGGMVFDVSVGLADRLLRRQDVSFTEELGSKLQGGFEMCIGRNGKVWVDCGENMRAVCGVGKCLEEMDARDMDEKAQKKMVNKIIKEFGVS</sequence>
<comment type="subcellular location">
    <subcellularLocation>
        <location evidence="1">Nucleus</location>
    </subcellularLocation>
</comment>
<dbReference type="FunCoup" id="W2SFA1">
    <property type="interactions" value="816"/>
</dbReference>
<evidence type="ECO:0000313" key="7">
    <source>
        <dbReference type="Proteomes" id="UP000030752"/>
    </source>
</evidence>
<dbReference type="InterPro" id="IPR036612">
    <property type="entry name" value="KH_dom_type_1_sf"/>
</dbReference>
<dbReference type="EMBL" id="KB822711">
    <property type="protein sequence ID" value="ETN46584.1"/>
    <property type="molecule type" value="Genomic_DNA"/>
</dbReference>
<dbReference type="GO" id="GO:0071035">
    <property type="term" value="P:nuclear polyadenylation-dependent rRNA catabolic process"/>
    <property type="evidence" value="ECO:0007669"/>
    <property type="project" value="TreeGrafter"/>
</dbReference>
<dbReference type="Proteomes" id="UP000030752">
    <property type="component" value="Unassembled WGS sequence"/>
</dbReference>
<dbReference type="HOGENOM" id="CLU_069847_0_0_1"/>
<dbReference type="GO" id="GO:0000177">
    <property type="term" value="C:cytoplasmic exosome (RNase complex)"/>
    <property type="evidence" value="ECO:0007669"/>
    <property type="project" value="TreeGrafter"/>
</dbReference>
<dbReference type="RefSeq" id="XP_008711296.1">
    <property type="nucleotide sequence ID" value="XM_008713074.1"/>
</dbReference>
<dbReference type="InterPro" id="IPR012340">
    <property type="entry name" value="NA-bd_OB-fold"/>
</dbReference>
<dbReference type="AlphaFoldDB" id="W2SFA1"/>
<keyword evidence="7" id="KW-1185">Reference proteome</keyword>
<dbReference type="VEuPathDB" id="FungiDB:HMPREF1541_00770"/>
<dbReference type="Gene3D" id="3.30.1370.10">
    <property type="entry name" value="K Homology domain, type 1"/>
    <property type="match status" value="1"/>
</dbReference>
<dbReference type="InterPro" id="IPR004088">
    <property type="entry name" value="KH_dom_type_1"/>
</dbReference>
<dbReference type="GeneID" id="19968109"/>
<dbReference type="PANTHER" id="PTHR21321:SF1">
    <property type="entry name" value="EXOSOME COMPLEX COMPONENT RRP40"/>
    <property type="match status" value="1"/>
</dbReference>
<evidence type="ECO:0000256" key="2">
    <source>
        <dbReference type="ARBA" id="ARBA00022490"/>
    </source>
</evidence>
<dbReference type="Gene3D" id="2.40.50.140">
    <property type="entry name" value="Nucleic acid-binding proteins"/>
    <property type="match status" value="1"/>
</dbReference>
<keyword evidence="3" id="KW-0271">Exosome</keyword>
<accession>W2SFA1</accession>
<dbReference type="GO" id="GO:0071038">
    <property type="term" value="P:TRAMP-dependent tRNA surveillance pathway"/>
    <property type="evidence" value="ECO:0007669"/>
    <property type="project" value="TreeGrafter"/>
</dbReference>
<dbReference type="eggNOG" id="KOG1004">
    <property type="taxonomic scope" value="Eukaryota"/>
</dbReference>
<keyword evidence="4" id="KW-0694">RNA-binding</keyword>
<dbReference type="Pfam" id="PF15985">
    <property type="entry name" value="KH_6"/>
    <property type="match status" value="1"/>
</dbReference>
<dbReference type="SUPFAM" id="SSF50249">
    <property type="entry name" value="Nucleic acid-binding proteins"/>
    <property type="match status" value="1"/>
</dbReference>
<dbReference type="GO" id="GO:0071051">
    <property type="term" value="P:poly(A)-dependent snoRNA 3'-end processing"/>
    <property type="evidence" value="ECO:0007669"/>
    <property type="project" value="TreeGrafter"/>
</dbReference>
<evidence type="ECO:0000256" key="3">
    <source>
        <dbReference type="ARBA" id="ARBA00022835"/>
    </source>
</evidence>